<protein>
    <submittedName>
        <fullName evidence="1">DUF1694 domain-containing protein</fullName>
    </submittedName>
</protein>
<proteinExistence type="predicted"/>
<name>A0ABW1RU66_9LACO</name>
<sequence length="150" mass="17620">MDKQSMDPHVQAGLYGTPQVNPDEQNHYLGNFRERVYAIQTREHIGEPRYMQAWERQMAKYPDATLYLNGHLDRAILDKFMKLASHYKMRFTLKTDDVYDRSDIMVVLAAKTAVHQEIVDIVVTTNEQDQSIQEPQPESKTKSPWYKKLF</sequence>
<dbReference type="SUPFAM" id="SSF160515">
    <property type="entry name" value="YueI-like"/>
    <property type="match status" value="1"/>
</dbReference>
<dbReference type="Pfam" id="PF07997">
    <property type="entry name" value="DUF1694"/>
    <property type="match status" value="1"/>
</dbReference>
<dbReference type="InterPro" id="IPR012543">
    <property type="entry name" value="DUF1694"/>
</dbReference>
<gene>
    <name evidence="1" type="ORF">ACFQGR_06240</name>
</gene>
<dbReference type="PIRSF" id="PIRSF034303">
    <property type="entry name" value="DUF1694"/>
    <property type="match status" value="1"/>
</dbReference>
<comment type="caution">
    <text evidence="1">The sequence shown here is derived from an EMBL/GenBank/DDBJ whole genome shotgun (WGS) entry which is preliminary data.</text>
</comment>
<reference evidence="2" key="1">
    <citation type="journal article" date="2019" name="Int. J. Syst. Evol. Microbiol.">
        <title>The Global Catalogue of Microorganisms (GCM) 10K type strain sequencing project: providing services to taxonomists for standard genome sequencing and annotation.</title>
        <authorList>
            <consortium name="The Broad Institute Genomics Platform"/>
            <consortium name="The Broad Institute Genome Sequencing Center for Infectious Disease"/>
            <person name="Wu L."/>
            <person name="Ma J."/>
        </authorList>
    </citation>
    <scope>NUCLEOTIDE SEQUENCE [LARGE SCALE GENOMIC DNA]</scope>
    <source>
        <strain evidence="2">CCM 8924</strain>
    </source>
</reference>
<organism evidence="1 2">
    <name type="scientific">Weissella sagaensis</name>
    <dbReference type="NCBI Taxonomy" id="2559928"/>
    <lineage>
        <taxon>Bacteria</taxon>
        <taxon>Bacillati</taxon>
        <taxon>Bacillota</taxon>
        <taxon>Bacilli</taxon>
        <taxon>Lactobacillales</taxon>
        <taxon>Lactobacillaceae</taxon>
        <taxon>Weissella</taxon>
    </lineage>
</organism>
<keyword evidence="2" id="KW-1185">Reference proteome</keyword>
<dbReference type="EMBL" id="JBHSSG010000013">
    <property type="protein sequence ID" value="MFC6178981.1"/>
    <property type="molecule type" value="Genomic_DNA"/>
</dbReference>
<dbReference type="RefSeq" id="WP_042491614.1">
    <property type="nucleotide sequence ID" value="NZ_BJDT01000001.1"/>
</dbReference>
<accession>A0ABW1RU66</accession>
<evidence type="ECO:0000313" key="1">
    <source>
        <dbReference type="EMBL" id="MFC6178981.1"/>
    </source>
</evidence>
<dbReference type="Proteomes" id="UP001596158">
    <property type="component" value="Unassembled WGS sequence"/>
</dbReference>
<dbReference type="Gene3D" id="3.30.1330.30">
    <property type="match status" value="1"/>
</dbReference>
<evidence type="ECO:0000313" key="2">
    <source>
        <dbReference type="Proteomes" id="UP001596158"/>
    </source>
</evidence>
<dbReference type="InterPro" id="IPR029064">
    <property type="entry name" value="Ribosomal_eL30-like_sf"/>
</dbReference>